<feature type="binding site" evidence="4">
    <location>
        <position position="136"/>
    </location>
    <ligand>
        <name>D-ribulose 5-phosphate</name>
        <dbReference type="ChEBI" id="CHEBI:58121"/>
    </ligand>
</feature>
<evidence type="ECO:0000313" key="5">
    <source>
        <dbReference type="EMBL" id="ABW20104.1"/>
    </source>
</evidence>
<dbReference type="GO" id="GO:0050044">
    <property type="term" value="F:galactose-6-phosphate isomerase activity"/>
    <property type="evidence" value="ECO:0007669"/>
    <property type="project" value="UniProtKB-EC"/>
</dbReference>
<proteinExistence type="inferred from homology"/>
<dbReference type="PANTHER" id="PTHR43732">
    <property type="entry name" value="RIBOSE 5-PHOSPHATE ISOMERASE-RELATED"/>
    <property type="match status" value="1"/>
</dbReference>
<dbReference type="EMBL" id="CP000853">
    <property type="protein sequence ID" value="ABW20104.1"/>
    <property type="molecule type" value="Genomic_DNA"/>
</dbReference>
<dbReference type="RefSeq" id="WP_012160411.1">
    <property type="nucleotide sequence ID" value="NC_009922.1"/>
</dbReference>
<dbReference type="NCBIfam" id="TIGR01120">
    <property type="entry name" value="rpiB"/>
    <property type="match status" value="1"/>
</dbReference>
<feature type="binding site" evidence="4">
    <location>
        <position position="109"/>
    </location>
    <ligand>
        <name>D-ribulose 5-phosphate</name>
        <dbReference type="ChEBI" id="CHEBI:58121"/>
    </ligand>
</feature>
<dbReference type="InterPro" id="IPR036569">
    <property type="entry name" value="RpiB_LacA_LacB_sf"/>
</dbReference>
<sequence>MKIAIGSDHGGYGLKELIRKHLQEKGFDIKDFGTDSTASVDYPDFAKAVGEAVVAGEFQRGILICGTGIGISIAANKIPGVRCALVGDCFSAKATRQHNDANILALGERVVGPGLALEIVDIWLSAEFEGGRHQGRVDKIADIEKKYTL</sequence>
<dbReference type="HOGENOM" id="CLU_091396_4_1_9"/>
<reference evidence="6" key="1">
    <citation type="submission" date="2007-10" db="EMBL/GenBank/DDBJ databases">
        <title>Complete genome of Alkaliphilus oremlandii OhILAs.</title>
        <authorList>
            <person name="Copeland A."/>
            <person name="Lucas S."/>
            <person name="Lapidus A."/>
            <person name="Barry K."/>
            <person name="Detter J.C."/>
            <person name="Glavina del Rio T."/>
            <person name="Hammon N."/>
            <person name="Israni S."/>
            <person name="Dalin E."/>
            <person name="Tice H."/>
            <person name="Pitluck S."/>
            <person name="Chain P."/>
            <person name="Malfatti S."/>
            <person name="Shin M."/>
            <person name="Vergez L."/>
            <person name="Schmutz J."/>
            <person name="Larimer F."/>
            <person name="Land M."/>
            <person name="Hauser L."/>
            <person name="Kyrpides N."/>
            <person name="Mikhailova N."/>
            <person name="Stolz J.F."/>
            <person name="Dawson A."/>
            <person name="Fisher E."/>
            <person name="Crable B."/>
            <person name="Perera E."/>
            <person name="Lisak J."/>
            <person name="Ranganathan M."/>
            <person name="Basu P."/>
            <person name="Richardson P."/>
        </authorList>
    </citation>
    <scope>NUCLEOTIDE SEQUENCE [LARGE SCALE GENOMIC DNA]</scope>
    <source>
        <strain evidence="6">OhILAs</strain>
    </source>
</reference>
<dbReference type="InterPro" id="IPR051812">
    <property type="entry name" value="SPI_LacAB/RpiB"/>
</dbReference>
<organism evidence="5 6">
    <name type="scientific">Alkaliphilus oremlandii (strain OhILAs)</name>
    <name type="common">Clostridium oremlandii (strain OhILAs)</name>
    <dbReference type="NCBI Taxonomy" id="350688"/>
    <lineage>
        <taxon>Bacteria</taxon>
        <taxon>Bacillati</taxon>
        <taxon>Bacillota</taxon>
        <taxon>Clostridia</taxon>
        <taxon>Peptostreptococcales</taxon>
        <taxon>Natronincolaceae</taxon>
        <taxon>Alkaliphilus</taxon>
    </lineage>
</organism>
<dbReference type="EC" id="5.3.1.26" evidence="5"/>
<dbReference type="OrthoDB" id="1778624at2"/>
<keyword evidence="6" id="KW-1185">Reference proteome</keyword>
<dbReference type="Gene3D" id="3.40.1400.10">
    <property type="entry name" value="Sugar-phosphate isomerase, RpiB/LacA/LacB"/>
    <property type="match status" value="1"/>
</dbReference>
<dbReference type="KEGG" id="aoe:Clos_2573"/>
<evidence type="ECO:0000256" key="2">
    <source>
        <dbReference type="ARBA" id="ARBA00023235"/>
    </source>
</evidence>
<gene>
    <name evidence="5" type="ordered locus">Clos_2573</name>
</gene>
<feature type="binding site" evidence="4">
    <location>
        <begin position="8"/>
        <end position="9"/>
    </location>
    <ligand>
        <name>D-ribulose 5-phosphate</name>
        <dbReference type="ChEBI" id="CHEBI:58121"/>
    </ligand>
</feature>
<feature type="binding site" evidence="4">
    <location>
        <position position="132"/>
    </location>
    <ligand>
        <name>D-ribulose 5-phosphate</name>
        <dbReference type="ChEBI" id="CHEBI:58121"/>
    </ligand>
</feature>
<evidence type="ECO:0000256" key="1">
    <source>
        <dbReference type="ARBA" id="ARBA00008754"/>
    </source>
</evidence>
<accession>A8MJX2</accession>
<dbReference type="GO" id="GO:0005975">
    <property type="term" value="P:carbohydrate metabolic process"/>
    <property type="evidence" value="ECO:0007669"/>
    <property type="project" value="InterPro"/>
</dbReference>
<dbReference type="InterPro" id="IPR003500">
    <property type="entry name" value="RpiB_LacA_LacB"/>
</dbReference>
<keyword evidence="2 5" id="KW-0413">Isomerase</keyword>
<dbReference type="eggNOG" id="COG0698">
    <property type="taxonomic scope" value="Bacteria"/>
</dbReference>
<dbReference type="STRING" id="350688.Clos_2573"/>
<dbReference type="Proteomes" id="UP000000269">
    <property type="component" value="Chromosome"/>
</dbReference>
<feature type="binding site" evidence="4">
    <location>
        <begin position="66"/>
        <end position="70"/>
    </location>
    <ligand>
        <name>D-ribulose 5-phosphate</name>
        <dbReference type="ChEBI" id="CHEBI:58121"/>
    </ligand>
</feature>
<dbReference type="Pfam" id="PF02502">
    <property type="entry name" value="LacAB_rpiB"/>
    <property type="match status" value="1"/>
</dbReference>
<feature type="active site" description="Proton acceptor" evidence="3">
    <location>
        <position position="65"/>
    </location>
</feature>
<dbReference type="PIRSF" id="PIRSF005384">
    <property type="entry name" value="RpiB_LacA_B"/>
    <property type="match status" value="1"/>
</dbReference>
<dbReference type="SUPFAM" id="SSF89623">
    <property type="entry name" value="Ribose/Galactose isomerase RpiB/AlsB"/>
    <property type="match status" value="1"/>
</dbReference>
<evidence type="ECO:0000256" key="4">
    <source>
        <dbReference type="PIRSR" id="PIRSR005384-2"/>
    </source>
</evidence>
<feature type="binding site" evidence="4">
    <location>
        <position position="99"/>
    </location>
    <ligand>
        <name>D-ribulose 5-phosphate</name>
        <dbReference type="ChEBI" id="CHEBI:58121"/>
    </ligand>
</feature>
<name>A8MJX2_ALKOO</name>
<comment type="similarity">
    <text evidence="1">Belongs to the LacAB/RpiB family.</text>
</comment>
<dbReference type="NCBIfam" id="NF004051">
    <property type="entry name" value="PRK05571.1"/>
    <property type="match status" value="1"/>
</dbReference>
<dbReference type="SMR" id="A8MJX2"/>
<dbReference type="NCBIfam" id="TIGR00689">
    <property type="entry name" value="rpiB_lacA_lacB"/>
    <property type="match status" value="1"/>
</dbReference>
<dbReference type="InterPro" id="IPR004785">
    <property type="entry name" value="RpiB"/>
</dbReference>
<dbReference type="PANTHER" id="PTHR43732:SF1">
    <property type="entry name" value="RIBOSE 5-PHOSPHATE ISOMERASE"/>
    <property type="match status" value="1"/>
</dbReference>
<evidence type="ECO:0000313" key="6">
    <source>
        <dbReference type="Proteomes" id="UP000000269"/>
    </source>
</evidence>
<feature type="active site" description="Proton donor" evidence="3">
    <location>
        <position position="98"/>
    </location>
</feature>
<evidence type="ECO:0000256" key="3">
    <source>
        <dbReference type="PIRSR" id="PIRSR005384-1"/>
    </source>
</evidence>
<dbReference type="AlphaFoldDB" id="A8MJX2"/>
<protein>
    <submittedName>
        <fullName evidence="5">Sugar-phosphate isomerase, RpiB/LacA/LacB family</fullName>
        <ecNumber evidence="5">5.3.1.26</ecNumber>
    </submittedName>
</protein>